<reference evidence="2 3" key="1">
    <citation type="submission" date="2018-04" db="EMBL/GenBank/DDBJ databases">
        <authorList>
            <person name="Vogel A."/>
        </authorList>
    </citation>
    <scope>NUCLEOTIDE SEQUENCE [LARGE SCALE GENOMIC DNA]</scope>
</reference>
<dbReference type="EMBL" id="OOIL02000405">
    <property type="protein sequence ID" value="VFQ64508.1"/>
    <property type="molecule type" value="Genomic_DNA"/>
</dbReference>
<evidence type="ECO:0000313" key="3">
    <source>
        <dbReference type="Proteomes" id="UP000595140"/>
    </source>
</evidence>
<evidence type="ECO:0000313" key="2">
    <source>
        <dbReference type="EMBL" id="VFQ64508.1"/>
    </source>
</evidence>
<organism evidence="2 3">
    <name type="scientific">Cuscuta campestris</name>
    <dbReference type="NCBI Taxonomy" id="132261"/>
    <lineage>
        <taxon>Eukaryota</taxon>
        <taxon>Viridiplantae</taxon>
        <taxon>Streptophyta</taxon>
        <taxon>Embryophyta</taxon>
        <taxon>Tracheophyta</taxon>
        <taxon>Spermatophyta</taxon>
        <taxon>Magnoliopsida</taxon>
        <taxon>eudicotyledons</taxon>
        <taxon>Gunneridae</taxon>
        <taxon>Pentapetalae</taxon>
        <taxon>asterids</taxon>
        <taxon>lamiids</taxon>
        <taxon>Solanales</taxon>
        <taxon>Convolvulaceae</taxon>
        <taxon>Cuscuteae</taxon>
        <taxon>Cuscuta</taxon>
        <taxon>Cuscuta subgen. Grammica</taxon>
        <taxon>Cuscuta sect. Cleistogrammica</taxon>
    </lineage>
</organism>
<accession>A0A484KI30</accession>
<evidence type="ECO:0008006" key="4">
    <source>
        <dbReference type="Google" id="ProtNLM"/>
    </source>
</evidence>
<dbReference type="AlphaFoldDB" id="A0A484KI30"/>
<gene>
    <name evidence="2" type="ORF">CCAM_LOCUS6284</name>
</gene>
<proteinExistence type="predicted"/>
<keyword evidence="1" id="KW-0732">Signal</keyword>
<evidence type="ECO:0000256" key="1">
    <source>
        <dbReference type="SAM" id="SignalP"/>
    </source>
</evidence>
<dbReference type="Proteomes" id="UP000595140">
    <property type="component" value="Unassembled WGS sequence"/>
</dbReference>
<feature type="chain" id="PRO_5019811914" description="Secreted protein" evidence="1">
    <location>
        <begin position="16"/>
        <end position="68"/>
    </location>
</feature>
<protein>
    <recommendedName>
        <fullName evidence="4">Secreted protein</fullName>
    </recommendedName>
</protein>
<name>A0A484KI30_9ASTE</name>
<feature type="signal peptide" evidence="1">
    <location>
        <begin position="1"/>
        <end position="15"/>
    </location>
</feature>
<sequence>MCPFWTLLILGYLEGSDQHMAGQSGMTQLLQPQQLKCPVVHYEAFCEISKRNEFQGWLLPLFGFLFSQ</sequence>
<keyword evidence="3" id="KW-1185">Reference proteome</keyword>